<dbReference type="PANTHER" id="PTHR31212">
    <property type="entry name" value="ALPHA-KETOGLUTARATE-DEPENDENT DIOXYGENASE ALKB HOMOLOG 3"/>
    <property type="match status" value="1"/>
</dbReference>
<dbReference type="EMBL" id="JBHSBU010000001">
    <property type="protein sequence ID" value="MFC4160529.1"/>
    <property type="molecule type" value="Genomic_DNA"/>
</dbReference>
<keyword evidence="2" id="KW-0223">Dioxygenase</keyword>
<name>A0ABV8MT78_9NEIS</name>
<dbReference type="Pfam" id="PF13532">
    <property type="entry name" value="2OG-FeII_Oxy_2"/>
    <property type="match status" value="1"/>
</dbReference>
<dbReference type="InterPro" id="IPR027450">
    <property type="entry name" value="AlkB-like"/>
</dbReference>
<dbReference type="SUPFAM" id="SSF51197">
    <property type="entry name" value="Clavaminate synthase-like"/>
    <property type="match status" value="1"/>
</dbReference>
<evidence type="ECO:0000313" key="2">
    <source>
        <dbReference type="EMBL" id="MFC4160529.1"/>
    </source>
</evidence>
<dbReference type="Gene3D" id="2.60.120.590">
    <property type="entry name" value="Alpha-ketoglutarate-dependent dioxygenase AlkB-like"/>
    <property type="match status" value="1"/>
</dbReference>
<proteinExistence type="predicted"/>
<sequence length="178" mass="19454">MTPPPLEYVPAFVADPQPLLQTLCDSVDWDRRLRARLTASFGRAYGYSGIDYPDVPLPPRLADLAARLAQRLGFLPDNCLLNYYPNGAASMGFHYDDTALLAPDSGIAVLSLGAVRTLRFRPRHQRGAAGPDFPCRLENGSLLFMSAALQADWLHGLPAEADCGPRLSLTFRKLVEAA</sequence>
<accession>A0ABV8MT78</accession>
<evidence type="ECO:0000259" key="1">
    <source>
        <dbReference type="PROSITE" id="PS51471"/>
    </source>
</evidence>
<dbReference type="PROSITE" id="PS51471">
    <property type="entry name" value="FE2OG_OXY"/>
    <property type="match status" value="1"/>
</dbReference>
<comment type="caution">
    <text evidence="2">The sequence shown here is derived from an EMBL/GenBank/DDBJ whole genome shotgun (WGS) entry which is preliminary data.</text>
</comment>
<reference evidence="3" key="1">
    <citation type="journal article" date="2019" name="Int. J. Syst. Evol. Microbiol.">
        <title>The Global Catalogue of Microorganisms (GCM) 10K type strain sequencing project: providing services to taxonomists for standard genome sequencing and annotation.</title>
        <authorList>
            <consortium name="The Broad Institute Genomics Platform"/>
            <consortium name="The Broad Institute Genome Sequencing Center for Infectious Disease"/>
            <person name="Wu L."/>
            <person name="Ma J."/>
        </authorList>
    </citation>
    <scope>NUCLEOTIDE SEQUENCE [LARGE SCALE GENOMIC DNA]</scope>
    <source>
        <strain evidence="3">LMG 29894</strain>
    </source>
</reference>
<dbReference type="InterPro" id="IPR032854">
    <property type="entry name" value="ALKBH3"/>
</dbReference>
<evidence type="ECO:0000313" key="3">
    <source>
        <dbReference type="Proteomes" id="UP001595791"/>
    </source>
</evidence>
<dbReference type="RefSeq" id="WP_378165457.1">
    <property type="nucleotide sequence ID" value="NZ_JBHSBU010000001.1"/>
</dbReference>
<organism evidence="2 3">
    <name type="scientific">Chitinimonas lacunae</name>
    <dbReference type="NCBI Taxonomy" id="1963018"/>
    <lineage>
        <taxon>Bacteria</taxon>
        <taxon>Pseudomonadati</taxon>
        <taxon>Pseudomonadota</taxon>
        <taxon>Betaproteobacteria</taxon>
        <taxon>Neisseriales</taxon>
        <taxon>Chitinibacteraceae</taxon>
        <taxon>Chitinimonas</taxon>
    </lineage>
</organism>
<gene>
    <name evidence="2" type="ORF">ACFOW7_14405</name>
</gene>
<protein>
    <submittedName>
        <fullName evidence="2">Alpha-ketoglutarate-dependent dioxygenase AlkB family protein</fullName>
    </submittedName>
</protein>
<dbReference type="InterPro" id="IPR037151">
    <property type="entry name" value="AlkB-like_sf"/>
</dbReference>
<dbReference type="InterPro" id="IPR005123">
    <property type="entry name" value="Oxoglu/Fe-dep_dioxygenase_dom"/>
</dbReference>
<keyword evidence="3" id="KW-1185">Reference proteome</keyword>
<keyword evidence="2" id="KW-0560">Oxidoreductase</keyword>
<dbReference type="PANTHER" id="PTHR31212:SF4">
    <property type="entry name" value="ALPHA-KETOGLUTARATE-DEPENDENT DIOXYGENASE ALKB HOMOLOG 3"/>
    <property type="match status" value="1"/>
</dbReference>
<feature type="domain" description="Fe2OG dioxygenase" evidence="1">
    <location>
        <begin position="75"/>
        <end position="175"/>
    </location>
</feature>
<dbReference type="GO" id="GO:0051213">
    <property type="term" value="F:dioxygenase activity"/>
    <property type="evidence" value="ECO:0007669"/>
    <property type="project" value="UniProtKB-KW"/>
</dbReference>
<dbReference type="Proteomes" id="UP001595791">
    <property type="component" value="Unassembled WGS sequence"/>
</dbReference>